<dbReference type="NCBIfam" id="NF003950">
    <property type="entry name" value="PRK05450.1-3"/>
    <property type="match status" value="1"/>
</dbReference>
<dbReference type="NCBIfam" id="NF009905">
    <property type="entry name" value="PRK13368.1"/>
    <property type="match status" value="1"/>
</dbReference>
<keyword evidence="5" id="KW-0963">Cytoplasm</keyword>
<comment type="similarity">
    <text evidence="5">Belongs to the KdsB family.</text>
</comment>
<reference evidence="6 7" key="1">
    <citation type="submission" date="2019-11" db="EMBL/GenBank/DDBJ databases">
        <title>Pedobacter petrophilus genome.</title>
        <authorList>
            <person name="Feldbauer M.J."/>
            <person name="Newman J.D."/>
        </authorList>
    </citation>
    <scope>NUCLEOTIDE SEQUENCE [LARGE SCALE GENOMIC DNA]</scope>
    <source>
        <strain evidence="6 7">LMG 29686</strain>
    </source>
</reference>
<accession>A0A7K0FXQ0</accession>
<evidence type="ECO:0000313" key="6">
    <source>
        <dbReference type="EMBL" id="MRX75970.1"/>
    </source>
</evidence>
<comment type="pathway">
    <text evidence="5">Nucleotide-sugar biosynthesis; CMP-3-deoxy-D-manno-octulosonate biosynthesis; CMP-3-deoxy-D-manno-octulosonate from 3-deoxy-D-manno-octulosonate and CTP: step 1/1.</text>
</comment>
<dbReference type="NCBIfam" id="TIGR00466">
    <property type="entry name" value="kdsB"/>
    <property type="match status" value="1"/>
</dbReference>
<dbReference type="UniPathway" id="UPA00358">
    <property type="reaction ID" value="UER00476"/>
</dbReference>
<keyword evidence="3 5" id="KW-0548">Nucleotidyltransferase</keyword>
<dbReference type="NCBIfam" id="NF003952">
    <property type="entry name" value="PRK05450.1-5"/>
    <property type="match status" value="1"/>
</dbReference>
<dbReference type="InterPro" id="IPR004528">
    <property type="entry name" value="KdsB"/>
</dbReference>
<dbReference type="GO" id="GO:0033468">
    <property type="term" value="P:CMP-keto-3-deoxy-D-manno-octulosonic acid biosynthetic process"/>
    <property type="evidence" value="ECO:0007669"/>
    <property type="project" value="UniProtKB-UniRule"/>
</dbReference>
<dbReference type="InterPro" id="IPR003329">
    <property type="entry name" value="Cytidylyl_trans"/>
</dbReference>
<comment type="catalytic activity">
    <reaction evidence="5">
        <text>3-deoxy-alpha-D-manno-oct-2-ulosonate + CTP = CMP-3-deoxy-beta-D-manno-octulosonate + diphosphate</text>
        <dbReference type="Rhea" id="RHEA:23448"/>
        <dbReference type="ChEBI" id="CHEBI:33019"/>
        <dbReference type="ChEBI" id="CHEBI:37563"/>
        <dbReference type="ChEBI" id="CHEBI:85986"/>
        <dbReference type="ChEBI" id="CHEBI:85987"/>
        <dbReference type="EC" id="2.7.7.38"/>
    </reaction>
</comment>
<dbReference type="EC" id="2.7.7.38" evidence="5"/>
<organism evidence="6 7">
    <name type="scientific">Pedobacter petrophilus</name>
    <dbReference type="NCBI Taxonomy" id="1908241"/>
    <lineage>
        <taxon>Bacteria</taxon>
        <taxon>Pseudomonadati</taxon>
        <taxon>Bacteroidota</taxon>
        <taxon>Sphingobacteriia</taxon>
        <taxon>Sphingobacteriales</taxon>
        <taxon>Sphingobacteriaceae</taxon>
        <taxon>Pedobacter</taxon>
    </lineage>
</organism>
<comment type="caution">
    <text evidence="6">The sequence shown here is derived from an EMBL/GenBank/DDBJ whole genome shotgun (WGS) entry which is preliminary data.</text>
</comment>
<dbReference type="FunFam" id="3.90.550.10:FF:000011">
    <property type="entry name" value="3-deoxy-manno-octulosonate cytidylyltransferase"/>
    <property type="match status" value="1"/>
</dbReference>
<evidence type="ECO:0000313" key="7">
    <source>
        <dbReference type="Proteomes" id="UP000487757"/>
    </source>
</evidence>
<dbReference type="GO" id="GO:0005829">
    <property type="term" value="C:cytosol"/>
    <property type="evidence" value="ECO:0007669"/>
    <property type="project" value="TreeGrafter"/>
</dbReference>
<evidence type="ECO:0000256" key="2">
    <source>
        <dbReference type="ARBA" id="ARBA00022679"/>
    </source>
</evidence>
<keyword evidence="7" id="KW-1185">Reference proteome</keyword>
<proteinExistence type="inferred from homology"/>
<evidence type="ECO:0000256" key="5">
    <source>
        <dbReference type="HAMAP-Rule" id="MF_00057"/>
    </source>
</evidence>
<sequence>MKDINSVSPTTDLKIIGIIPARYASTRFPGKPLVDIAGKSMIQRVYEQALKSKSLTKVVIATDDQRIADEVEKFGGEFVFTAPHHQSGTDRCAEVIEQLPEFDIVINIQGDEPFIEPAQIDLLASCFAEEKVELATLIKPIQSQESIYNPNSPKVVIDVNGRAMYFSRSPIPFIRGGEPGVWAEKHQFYKHIGIYGYRKESLKAITKLPQSSLEIAESLEQLRWIENGFYIQTKVTDLETVAIDTPEDLLKLNKLLEALKLD</sequence>
<dbReference type="Pfam" id="PF02348">
    <property type="entry name" value="CTP_transf_3"/>
    <property type="match status" value="1"/>
</dbReference>
<dbReference type="Gene3D" id="3.90.550.10">
    <property type="entry name" value="Spore Coat Polysaccharide Biosynthesis Protein SpsA, Chain A"/>
    <property type="match status" value="1"/>
</dbReference>
<dbReference type="AlphaFoldDB" id="A0A7K0FXQ0"/>
<evidence type="ECO:0000256" key="3">
    <source>
        <dbReference type="ARBA" id="ARBA00022695"/>
    </source>
</evidence>
<dbReference type="EMBL" id="WKKH01000009">
    <property type="protein sequence ID" value="MRX75970.1"/>
    <property type="molecule type" value="Genomic_DNA"/>
</dbReference>
<protein>
    <recommendedName>
        <fullName evidence="5">3-deoxy-manno-octulosonate cytidylyltransferase</fullName>
        <ecNumber evidence="5">2.7.7.38</ecNumber>
    </recommendedName>
    <alternativeName>
        <fullName evidence="5">CMP-2-keto-3-deoxyoctulosonic acid synthase</fullName>
        <shortName evidence="5">CKS</shortName>
        <shortName evidence="5">CMP-KDO synthase</shortName>
    </alternativeName>
</protein>
<dbReference type="OrthoDB" id="9815559at2"/>
<evidence type="ECO:0000256" key="1">
    <source>
        <dbReference type="ARBA" id="ARBA00004370"/>
    </source>
</evidence>
<dbReference type="GO" id="GO:0008690">
    <property type="term" value="F:3-deoxy-manno-octulosonate cytidylyltransferase activity"/>
    <property type="evidence" value="ECO:0007669"/>
    <property type="project" value="UniProtKB-UniRule"/>
</dbReference>
<evidence type="ECO:0000256" key="4">
    <source>
        <dbReference type="ARBA" id="ARBA00022985"/>
    </source>
</evidence>
<dbReference type="GO" id="GO:0016020">
    <property type="term" value="C:membrane"/>
    <property type="evidence" value="ECO:0007669"/>
    <property type="project" value="UniProtKB-SubCell"/>
</dbReference>
<comment type="function">
    <text evidence="5">Activates KDO (a required 8-carbon sugar) for incorporation into bacterial lipopolysaccharide in Gram-negative bacteria.</text>
</comment>
<gene>
    <name evidence="5 6" type="primary">kdsB</name>
    <name evidence="6" type="ORF">GJU39_07700</name>
</gene>
<dbReference type="SUPFAM" id="SSF53448">
    <property type="entry name" value="Nucleotide-diphospho-sugar transferases"/>
    <property type="match status" value="1"/>
</dbReference>
<dbReference type="PANTHER" id="PTHR42866:SF2">
    <property type="entry name" value="3-DEOXY-MANNO-OCTULOSONATE CYTIDYLYLTRANSFERASE, MITOCHONDRIAL"/>
    <property type="match status" value="1"/>
</dbReference>
<dbReference type="PANTHER" id="PTHR42866">
    <property type="entry name" value="3-DEOXY-MANNO-OCTULOSONATE CYTIDYLYLTRANSFERASE"/>
    <property type="match status" value="1"/>
</dbReference>
<keyword evidence="4 5" id="KW-0448">Lipopolysaccharide biosynthesis</keyword>
<dbReference type="RefSeq" id="WP_154280209.1">
    <property type="nucleotide sequence ID" value="NZ_JBHUJQ010000001.1"/>
</dbReference>
<dbReference type="GO" id="GO:0009103">
    <property type="term" value="P:lipopolysaccharide biosynthetic process"/>
    <property type="evidence" value="ECO:0007669"/>
    <property type="project" value="UniProtKB-UniRule"/>
</dbReference>
<dbReference type="CDD" id="cd02517">
    <property type="entry name" value="CMP-KDO-Synthetase"/>
    <property type="match status" value="1"/>
</dbReference>
<dbReference type="Proteomes" id="UP000487757">
    <property type="component" value="Unassembled WGS sequence"/>
</dbReference>
<keyword evidence="2 5" id="KW-0808">Transferase</keyword>
<dbReference type="HAMAP" id="MF_00057">
    <property type="entry name" value="KdsB"/>
    <property type="match status" value="1"/>
</dbReference>
<comment type="subcellular location">
    <subcellularLocation>
        <location evidence="5">Cytoplasm</location>
    </subcellularLocation>
    <subcellularLocation>
        <location evidence="1">Membrane</location>
    </subcellularLocation>
</comment>
<name>A0A7K0FXQ0_9SPHI</name>
<dbReference type="InterPro" id="IPR029044">
    <property type="entry name" value="Nucleotide-diphossugar_trans"/>
</dbReference>